<dbReference type="PANTHER" id="PTHR11514:SF129">
    <property type="entry name" value="TRANSCRIPTION FACTOR"/>
    <property type="match status" value="1"/>
</dbReference>
<dbReference type="PROSITE" id="PS50888">
    <property type="entry name" value="BHLH"/>
    <property type="match status" value="1"/>
</dbReference>
<dbReference type="GO" id="GO:0046983">
    <property type="term" value="F:protein dimerization activity"/>
    <property type="evidence" value="ECO:0007669"/>
    <property type="project" value="InterPro"/>
</dbReference>
<sequence>MDELVSHASFCSPPSSPSFFSTTAAAGHSSVHEILSCGVPEEWLVAGDDEVEDQKPLQDDDTEWALWAAHSACSEPQSGKQQPPVVSAVARKRGRKSGPRLGPTISHVEAERQWREKLNRRFGDLRAAVPTVSRMDKASLLGDAAAYITELRGCFHIEMIKVSYVHNYIEKVSNELA</sequence>
<dbReference type="Gramene" id="TVU04719">
    <property type="protein sequence ID" value="TVU04719"/>
    <property type="gene ID" value="EJB05_47850"/>
</dbReference>
<comment type="similarity">
    <text evidence="1">Belongs to the bHLH protein family.</text>
</comment>
<dbReference type="InterPro" id="IPR036638">
    <property type="entry name" value="HLH_DNA-bd_sf"/>
</dbReference>
<dbReference type="Pfam" id="PF00010">
    <property type="entry name" value="HLH"/>
    <property type="match status" value="1"/>
</dbReference>
<dbReference type="SUPFAM" id="SSF47459">
    <property type="entry name" value="HLH, helix-loop-helix DNA-binding domain"/>
    <property type="match status" value="1"/>
</dbReference>
<dbReference type="GO" id="GO:0005634">
    <property type="term" value="C:nucleus"/>
    <property type="evidence" value="ECO:0007669"/>
    <property type="project" value="UniProtKB-SubCell"/>
</dbReference>
<feature type="domain" description="BHLH" evidence="6">
    <location>
        <begin position="102"/>
        <end position="151"/>
    </location>
</feature>
<dbReference type="EMBL" id="RWGY01000051">
    <property type="protein sequence ID" value="TVU04719.1"/>
    <property type="molecule type" value="Genomic_DNA"/>
</dbReference>
<comment type="caution">
    <text evidence="7">The sequence shown here is derived from an EMBL/GenBank/DDBJ whole genome shotgun (WGS) entry which is preliminary data.</text>
</comment>
<evidence type="ECO:0000259" key="6">
    <source>
        <dbReference type="PROSITE" id="PS50888"/>
    </source>
</evidence>
<proteinExistence type="inferred from homology"/>
<evidence type="ECO:0000256" key="3">
    <source>
        <dbReference type="ARBA" id="ARBA00023163"/>
    </source>
</evidence>
<evidence type="ECO:0000313" key="8">
    <source>
        <dbReference type="Proteomes" id="UP000324897"/>
    </source>
</evidence>
<name>A0A5J9T041_9POAL</name>
<keyword evidence="4" id="KW-0539">Nucleus</keyword>
<dbReference type="InterPro" id="IPR045084">
    <property type="entry name" value="AIB/MYC-like"/>
</dbReference>
<keyword evidence="3 4" id="KW-0804">Transcription</keyword>
<dbReference type="InterPro" id="IPR011598">
    <property type="entry name" value="bHLH_dom"/>
</dbReference>
<comment type="subcellular location">
    <subcellularLocation>
        <location evidence="4">Nucleus</location>
    </subcellularLocation>
</comment>
<dbReference type="Proteomes" id="UP000324897">
    <property type="component" value="Unassembled WGS sequence"/>
</dbReference>
<feature type="region of interest" description="Disordered" evidence="5">
    <location>
        <begin position="73"/>
        <end position="103"/>
    </location>
</feature>
<protein>
    <recommendedName>
        <fullName evidence="4">Transcription factor</fullName>
        <shortName evidence="4">bHLH transcription factor</shortName>
    </recommendedName>
    <alternativeName>
        <fullName evidence="4">Basic helix-loop-helix protein</fullName>
    </alternativeName>
</protein>
<feature type="non-terminal residue" evidence="7">
    <location>
        <position position="1"/>
    </location>
</feature>
<evidence type="ECO:0000313" key="7">
    <source>
        <dbReference type="EMBL" id="TVU04719.1"/>
    </source>
</evidence>
<dbReference type="SMART" id="SM00353">
    <property type="entry name" value="HLH"/>
    <property type="match status" value="1"/>
</dbReference>
<evidence type="ECO:0000256" key="4">
    <source>
        <dbReference type="RuleBase" id="RU369104"/>
    </source>
</evidence>
<evidence type="ECO:0000256" key="1">
    <source>
        <dbReference type="ARBA" id="ARBA00005510"/>
    </source>
</evidence>
<dbReference type="GO" id="GO:0003700">
    <property type="term" value="F:DNA-binding transcription factor activity"/>
    <property type="evidence" value="ECO:0007669"/>
    <property type="project" value="InterPro"/>
</dbReference>
<dbReference type="GO" id="GO:0000976">
    <property type="term" value="F:transcription cis-regulatory region binding"/>
    <property type="evidence" value="ECO:0007669"/>
    <property type="project" value="TreeGrafter"/>
</dbReference>
<dbReference type="OrthoDB" id="691089at2759"/>
<keyword evidence="8" id="KW-1185">Reference proteome</keyword>
<dbReference type="PANTHER" id="PTHR11514">
    <property type="entry name" value="MYC"/>
    <property type="match status" value="1"/>
</dbReference>
<evidence type="ECO:0000256" key="2">
    <source>
        <dbReference type="ARBA" id="ARBA00023015"/>
    </source>
</evidence>
<dbReference type="AlphaFoldDB" id="A0A5J9T041"/>
<keyword evidence="2 4" id="KW-0805">Transcription regulation</keyword>
<organism evidence="7 8">
    <name type="scientific">Eragrostis curvula</name>
    <name type="common">weeping love grass</name>
    <dbReference type="NCBI Taxonomy" id="38414"/>
    <lineage>
        <taxon>Eukaryota</taxon>
        <taxon>Viridiplantae</taxon>
        <taxon>Streptophyta</taxon>
        <taxon>Embryophyta</taxon>
        <taxon>Tracheophyta</taxon>
        <taxon>Spermatophyta</taxon>
        <taxon>Magnoliopsida</taxon>
        <taxon>Liliopsida</taxon>
        <taxon>Poales</taxon>
        <taxon>Poaceae</taxon>
        <taxon>PACMAD clade</taxon>
        <taxon>Chloridoideae</taxon>
        <taxon>Eragrostideae</taxon>
        <taxon>Eragrostidinae</taxon>
        <taxon>Eragrostis</taxon>
    </lineage>
</organism>
<evidence type="ECO:0000256" key="5">
    <source>
        <dbReference type="SAM" id="MobiDB-lite"/>
    </source>
</evidence>
<gene>
    <name evidence="7" type="ORF">EJB05_47850</name>
</gene>
<dbReference type="Gene3D" id="4.10.280.10">
    <property type="entry name" value="Helix-loop-helix DNA-binding domain"/>
    <property type="match status" value="1"/>
</dbReference>
<reference evidence="7 8" key="1">
    <citation type="journal article" date="2019" name="Sci. Rep.">
        <title>A high-quality genome of Eragrostis curvula grass provides insights into Poaceae evolution and supports new strategies to enhance forage quality.</title>
        <authorList>
            <person name="Carballo J."/>
            <person name="Santos B.A.C.M."/>
            <person name="Zappacosta D."/>
            <person name="Garbus I."/>
            <person name="Selva J.P."/>
            <person name="Gallo C.A."/>
            <person name="Diaz A."/>
            <person name="Albertini E."/>
            <person name="Caccamo M."/>
            <person name="Echenique V."/>
        </authorList>
    </citation>
    <scope>NUCLEOTIDE SEQUENCE [LARGE SCALE GENOMIC DNA]</scope>
    <source>
        <strain evidence="8">cv. Victoria</strain>
        <tissue evidence="7">Leaf</tissue>
    </source>
</reference>
<accession>A0A5J9T041</accession>